<name>A0A5B7DWE4_PORTR</name>
<evidence type="ECO:0000256" key="1">
    <source>
        <dbReference type="ARBA" id="ARBA00004240"/>
    </source>
</evidence>
<dbReference type="GO" id="GO:0090110">
    <property type="term" value="P:COPII-coated vesicle cargo loading"/>
    <property type="evidence" value="ECO:0007669"/>
    <property type="project" value="TreeGrafter"/>
</dbReference>
<proteinExistence type="predicted"/>
<dbReference type="InterPro" id="IPR040251">
    <property type="entry name" value="SEC31-like"/>
</dbReference>
<keyword evidence="10" id="KW-1185">Reference proteome</keyword>
<dbReference type="AlphaFoldDB" id="A0A5B7DWE4"/>
<protein>
    <submittedName>
        <fullName evidence="9">Protein transport protein Sec31A</fullName>
    </submittedName>
</protein>
<keyword evidence="3" id="KW-0853">WD repeat</keyword>
<comment type="subcellular location">
    <subcellularLocation>
        <location evidence="1">Endoplasmic reticulum</location>
    </subcellularLocation>
</comment>
<dbReference type="GO" id="GO:0070971">
    <property type="term" value="C:endoplasmic reticulum exit site"/>
    <property type="evidence" value="ECO:0007669"/>
    <property type="project" value="TreeGrafter"/>
</dbReference>
<evidence type="ECO:0000256" key="3">
    <source>
        <dbReference type="ARBA" id="ARBA00022574"/>
    </source>
</evidence>
<keyword evidence="5" id="KW-0256">Endoplasmic reticulum</keyword>
<evidence type="ECO:0000259" key="8">
    <source>
        <dbReference type="Pfam" id="PF12931"/>
    </source>
</evidence>
<dbReference type="Gene3D" id="1.25.40.1030">
    <property type="match status" value="1"/>
</dbReference>
<dbReference type="GO" id="GO:0030127">
    <property type="term" value="C:COPII vesicle coat"/>
    <property type="evidence" value="ECO:0007669"/>
    <property type="project" value="TreeGrafter"/>
</dbReference>
<feature type="region of interest" description="Disordered" evidence="7">
    <location>
        <begin position="267"/>
        <end position="292"/>
    </location>
</feature>
<organism evidence="9 10">
    <name type="scientific">Portunus trituberculatus</name>
    <name type="common">Swimming crab</name>
    <name type="synonym">Neptunus trituberculatus</name>
    <dbReference type="NCBI Taxonomy" id="210409"/>
    <lineage>
        <taxon>Eukaryota</taxon>
        <taxon>Metazoa</taxon>
        <taxon>Ecdysozoa</taxon>
        <taxon>Arthropoda</taxon>
        <taxon>Crustacea</taxon>
        <taxon>Multicrustacea</taxon>
        <taxon>Malacostraca</taxon>
        <taxon>Eumalacostraca</taxon>
        <taxon>Eucarida</taxon>
        <taxon>Decapoda</taxon>
        <taxon>Pleocyemata</taxon>
        <taxon>Brachyura</taxon>
        <taxon>Eubrachyura</taxon>
        <taxon>Portunoidea</taxon>
        <taxon>Portunidae</taxon>
        <taxon>Portuninae</taxon>
        <taxon>Portunus</taxon>
    </lineage>
</organism>
<evidence type="ECO:0000256" key="7">
    <source>
        <dbReference type="SAM" id="MobiDB-lite"/>
    </source>
</evidence>
<dbReference type="Pfam" id="PF12931">
    <property type="entry name" value="TPR_Sec16"/>
    <property type="match status" value="1"/>
</dbReference>
<dbReference type="InterPro" id="IPR024298">
    <property type="entry name" value="Sec16_Sec23-bd"/>
</dbReference>
<feature type="compositionally biased region" description="Low complexity" evidence="7">
    <location>
        <begin position="267"/>
        <end position="276"/>
    </location>
</feature>
<sequence>MVRLCGLNCMAQSAETAELEGEGEATSVPVSLEVEVKEGNNQGLITQALLVGDLESAVDLCLKDGMYPHALTLAAHAGPHLFEKTRDSVLKRVDGSLASLVGAVVRGDLTTIATTTKLSNWKEALVAILTYCSNEQFSQLAEALGERLEAKGDSEALLSAMICYVCAGSLEKCVSCWIKTRPSTNKPQDLQDLVEIIMGLQRSLSCAGHSVNLSEGSTVSSLLCQYASLLAAQGVLRTAVSYLNSATHGEMAALRDRLYRALGYPTGSSTATPATSHQTNQRRTSTPHAYGQPQVSSALLSDFYRVD</sequence>
<comment type="caution">
    <text evidence="9">The sequence shown here is derived from an EMBL/GenBank/DDBJ whole genome shotgun (WGS) entry which is preliminary data.</text>
</comment>
<dbReference type="GO" id="GO:0007029">
    <property type="term" value="P:endoplasmic reticulum organization"/>
    <property type="evidence" value="ECO:0007669"/>
    <property type="project" value="TreeGrafter"/>
</dbReference>
<keyword evidence="2" id="KW-0813">Transport</keyword>
<keyword evidence="4" id="KW-0677">Repeat</keyword>
<dbReference type="PANTHER" id="PTHR13923">
    <property type="entry name" value="SEC31-RELATED PROTEIN"/>
    <property type="match status" value="1"/>
</dbReference>
<evidence type="ECO:0000256" key="2">
    <source>
        <dbReference type="ARBA" id="ARBA00022448"/>
    </source>
</evidence>
<evidence type="ECO:0000313" key="10">
    <source>
        <dbReference type="Proteomes" id="UP000324222"/>
    </source>
</evidence>
<gene>
    <name evidence="9" type="primary">sec31a_1</name>
    <name evidence="9" type="ORF">E2C01_019107</name>
</gene>
<keyword evidence="6" id="KW-0931">ER-Golgi transport</keyword>
<reference evidence="9 10" key="1">
    <citation type="submission" date="2019-05" db="EMBL/GenBank/DDBJ databases">
        <title>Another draft genome of Portunus trituberculatus and its Hox gene families provides insights of decapod evolution.</title>
        <authorList>
            <person name="Jeong J.-H."/>
            <person name="Song I."/>
            <person name="Kim S."/>
            <person name="Choi T."/>
            <person name="Kim D."/>
            <person name="Ryu S."/>
            <person name="Kim W."/>
        </authorList>
    </citation>
    <scope>NUCLEOTIDE SEQUENCE [LARGE SCALE GENOMIC DNA]</scope>
    <source>
        <tissue evidence="9">Muscle</tissue>
    </source>
</reference>
<dbReference type="EMBL" id="VSRR010001538">
    <property type="protein sequence ID" value="MPC25981.1"/>
    <property type="molecule type" value="Genomic_DNA"/>
</dbReference>
<dbReference type="PANTHER" id="PTHR13923:SF11">
    <property type="entry name" value="SECRETORY 31, ISOFORM D"/>
    <property type="match status" value="1"/>
</dbReference>
<evidence type="ECO:0000256" key="5">
    <source>
        <dbReference type="ARBA" id="ARBA00022824"/>
    </source>
</evidence>
<evidence type="ECO:0000313" key="9">
    <source>
        <dbReference type="EMBL" id="MPC25981.1"/>
    </source>
</evidence>
<feature type="domain" description="Sec16 Sec23-binding" evidence="8">
    <location>
        <begin position="45"/>
        <end position="171"/>
    </location>
</feature>
<dbReference type="Proteomes" id="UP000324222">
    <property type="component" value="Unassembled WGS sequence"/>
</dbReference>
<dbReference type="GO" id="GO:0005198">
    <property type="term" value="F:structural molecule activity"/>
    <property type="evidence" value="ECO:0007669"/>
    <property type="project" value="TreeGrafter"/>
</dbReference>
<evidence type="ECO:0000256" key="6">
    <source>
        <dbReference type="ARBA" id="ARBA00022892"/>
    </source>
</evidence>
<feature type="compositionally biased region" description="Polar residues" evidence="7">
    <location>
        <begin position="277"/>
        <end position="292"/>
    </location>
</feature>
<dbReference type="OrthoDB" id="542917at2759"/>
<evidence type="ECO:0000256" key="4">
    <source>
        <dbReference type="ARBA" id="ARBA00022737"/>
    </source>
</evidence>
<accession>A0A5B7DWE4</accession>